<keyword evidence="1" id="KW-0732">Signal</keyword>
<dbReference type="InterPro" id="IPR038081">
    <property type="entry name" value="CalX-like_sf"/>
</dbReference>
<feature type="domain" description="SbsA Ig-like" evidence="3">
    <location>
        <begin position="535"/>
        <end position="630"/>
    </location>
</feature>
<feature type="domain" description="Right handed beta helix" evidence="4">
    <location>
        <begin position="1673"/>
        <end position="1810"/>
    </location>
</feature>
<dbReference type="InterPro" id="IPR011050">
    <property type="entry name" value="Pectin_lyase_fold/virulence"/>
</dbReference>
<evidence type="ECO:0000313" key="5">
    <source>
        <dbReference type="EMBL" id="QDV43166.1"/>
    </source>
</evidence>
<dbReference type="SUPFAM" id="SSF50939">
    <property type="entry name" value="Sialidases"/>
    <property type="match status" value="1"/>
</dbReference>
<dbReference type="InterPro" id="IPR039448">
    <property type="entry name" value="Beta_helix"/>
</dbReference>
<feature type="domain" description="SbsA Ig-like" evidence="3">
    <location>
        <begin position="250"/>
        <end position="345"/>
    </location>
</feature>
<keyword evidence="6" id="KW-1185">Reference proteome</keyword>
<dbReference type="InterPro" id="IPR036278">
    <property type="entry name" value="Sialidase_sf"/>
</dbReference>
<dbReference type="Proteomes" id="UP000319004">
    <property type="component" value="Chromosome"/>
</dbReference>
<dbReference type="SUPFAM" id="SSF51126">
    <property type="entry name" value="Pectin lyase-like"/>
    <property type="match status" value="2"/>
</dbReference>
<dbReference type="EMBL" id="CP037423">
    <property type="protein sequence ID" value="QDV43166.1"/>
    <property type="molecule type" value="Genomic_DNA"/>
</dbReference>
<accession>A0A518HQP2</accession>
<dbReference type="OrthoDB" id="292920at2"/>
<dbReference type="SUPFAM" id="SSF141072">
    <property type="entry name" value="CalX-like"/>
    <property type="match status" value="1"/>
</dbReference>
<dbReference type="InterPro" id="IPR032812">
    <property type="entry name" value="SbsA_Ig"/>
</dbReference>
<reference evidence="5 6" key="1">
    <citation type="submission" date="2019-03" db="EMBL/GenBank/DDBJ databases">
        <title>Deep-cultivation of Planctomycetes and their phenomic and genomic characterization uncovers novel biology.</title>
        <authorList>
            <person name="Wiegand S."/>
            <person name="Jogler M."/>
            <person name="Boedeker C."/>
            <person name="Pinto D."/>
            <person name="Vollmers J."/>
            <person name="Rivas-Marin E."/>
            <person name="Kohn T."/>
            <person name="Peeters S.H."/>
            <person name="Heuer A."/>
            <person name="Rast P."/>
            <person name="Oberbeckmann S."/>
            <person name="Bunk B."/>
            <person name="Jeske O."/>
            <person name="Meyerdierks A."/>
            <person name="Storesund J.E."/>
            <person name="Kallscheuer N."/>
            <person name="Luecker S."/>
            <person name="Lage O.M."/>
            <person name="Pohl T."/>
            <person name="Merkel B.J."/>
            <person name="Hornburger P."/>
            <person name="Mueller R.-W."/>
            <person name="Bruemmer F."/>
            <person name="Labrenz M."/>
            <person name="Spormann A.M."/>
            <person name="Op den Camp H."/>
            <person name="Overmann J."/>
            <person name="Amann R."/>
            <person name="Jetten M.S.M."/>
            <person name="Mascher T."/>
            <person name="Medema M.H."/>
            <person name="Devos D.P."/>
            <person name="Kaster A.-K."/>
            <person name="Ovreas L."/>
            <person name="Rohde M."/>
            <person name="Galperin M.Y."/>
            <person name="Jogler C."/>
        </authorList>
    </citation>
    <scope>NUCLEOTIDE SEQUENCE [LARGE SCALE GENOMIC DNA]</scope>
    <source>
        <strain evidence="5 6">Enr13</strain>
    </source>
</reference>
<dbReference type="InterPro" id="IPR059226">
    <property type="entry name" value="Choice_anch_Q_dom"/>
</dbReference>
<dbReference type="KEGG" id="snep:Enr13x_30200"/>
<proteinExistence type="predicted"/>
<feature type="domain" description="SbsA Ig-like" evidence="3">
    <location>
        <begin position="818"/>
        <end position="914"/>
    </location>
</feature>
<dbReference type="InterPro" id="IPR006626">
    <property type="entry name" value="PbH1"/>
</dbReference>
<evidence type="ECO:0000256" key="1">
    <source>
        <dbReference type="ARBA" id="ARBA00022729"/>
    </source>
</evidence>
<dbReference type="Pfam" id="PF13205">
    <property type="entry name" value="Big_5"/>
    <property type="match status" value="3"/>
</dbReference>
<feature type="region of interest" description="Disordered" evidence="2">
    <location>
        <begin position="2258"/>
        <end position="2277"/>
    </location>
</feature>
<gene>
    <name evidence="5" type="ORF">Enr13x_30200</name>
</gene>
<protein>
    <submittedName>
        <fullName evidence="5">Uncharacterized protein</fullName>
    </submittedName>
</protein>
<evidence type="ECO:0000259" key="4">
    <source>
        <dbReference type="Pfam" id="PF13229"/>
    </source>
</evidence>
<dbReference type="InterPro" id="IPR012334">
    <property type="entry name" value="Pectin_lyas_fold"/>
</dbReference>
<dbReference type="InterPro" id="IPR014755">
    <property type="entry name" value="Cu-Rt/internalin_Ig-like"/>
</dbReference>
<sequence length="2558" mass="271615">MINPLMGCGGRETGGFGLGRAEPFLAAGNTRCRAESMTKFRRWITNSGRRSFQNQGTNDRAASRRRRMLAESLEDRRVLAATVPLIESFEVADLAALTDWTFATTGGGTVGLDTASAAQTGTTSLRFDTTASFSNVRSDAVLELDLSGVSTATDLTFDFWMKRLNSSTHQGFFMQIDASGDGSTWTTLSPSLQPVGNVWIHYVYDLDQRLADAGVALDSDVFLRLRHASYFTTHESIVDDVRVGQFGDLIGPAVETISPNSMTTGPVSSVDVTFSEPVDATTFNAADVAFTSADGSPLALVGDPVDSGNQTTFTLNFDAAQTLNGTYHVHIDSDVTDIAGNRMNQDGDEVSGETIGDDDFMGTFEIGPTIAQSIPYFQDFEVADLQSLDGWSFHAVGDGSSTLDTALVKAGSTALRTTGGGYSGENLIELHLNLQNKATATDLVLDYWAARGGRGVHSPGSQIVASNDRITWTDIFTPELPVLGRYQNYFIDLDAELDAAKISRNSDVYLRFERSSFSNESISFDDLRIAQRDGDGPYVTAISPATATTGPLSQIDVTFNEAIDAASFTVDDLQILDIGGNQVLLSGDPVDSGDQMTFTLNLATPQSVKSNYRLTIGPDVLDVAGNGMNQDRDQINTEPTEDRYQTDVVVGPATPQSIPYFEDFESDDLASLSGWTFSADGTGLIWLTEADEPYSPSRHLAFSQTDSSVQDAMLVVDLSGQTGATDLALDFRAKRLFQSYFRNAMTVQASGDGSTWTQLGPTISSDFGTYVNYFFDLDQELAAASIALDGDVYFRFSHEGSSSSYQMRMDDVRIANRDADGPRVATMTPDGSATAPLSQLQIQFNEVIVADTFTASDVTVLGPLGEIPVSADPVDTGDAMTFNITLDEAVSQTGQYQVLIGPDVLDLSGNQMNQDADNANGDAEDRFQGSFQFEAVPSDVYPYYQGFSGIDELNGNWFFRSEPDGRIQLVDDGGRQVLRMDNPGGASVNQAILSIDLAGKTGVRLAFNENRRNDSTTAGDTLRLSNDQGQTWHSFNMLFSASNWDSYDIDLDAVIAGIGIAYTDNFWIMIQQYGTNAWPSNGRQYDDFRVTADTTAPSVVSHSPTGLVRPPGPLDHFDLTFSEPINPSTFSLDDVKLTREFVDISDRLVGISGSGQEFTVSFSPSGLGHYELTVGPEILDLGGNPLDQNGAGGAGQFPQDQYVAAVDFNDPYRLGYRETFAGGLPIDPWNFLSYGAGAISVVDERLRLEASYQNPIDGHNRAILHLDLAGESRAKLNFDAFDFDGSTTSSPAIGTQGDGFSWRDVVAVSDDGGSTWTILDLLNSSGYKSYDLAAFAAANNLSLVDNFLVMFQQHSNRTARDAWEFDNIVVERETLSLSTVNATVVEGTTDEVFVRVEREADADLTSELLVWLSSNDTSEATVPSTVTIPADAMFVDVPVTIEDDTEIDGPQRVGITVGADGVAPQTIDFTVLDNEPATLLVGIDRAVINEIDGPRAATGTVTRNRGLDSELVVSLSSSDPSAFTVGETVTIPIGETSATFDIASHNDYLVDGTQSADVNVAATGFVSGSASLQVEDDDTAEDRTIGGFFSGELPKDDYTVTFDVQVPTGDVWTIDPGANLFFDPGTSLNIAGTVLAEGQTDNEILFTSSATTPAPGDWIGIDFNASGQSRSIFDHVEIAFATTALDVSNQDLPIITLRDSHVHDSAVWGVLLDAGRGHSFTRQNVMIEGNRIHDNSGFGVYVRSSAGACNQTFGCQTTANPTITGNEIFGHQQAGIWVSSSYSLGGLYASSGGASPTVTKNHVHNNAIGIRAGVHDPESFGTAWTSGFYANNLVVDNTSTGILLEQSVDGNQNSQLLNNTIVGNGGAGISHDTNRFGGVIRNNLVASNRLGIEADAEYSPSVGRVGFNDVYGNDEGNWMNYPSAFGTATTTNANGTPSDAEFNLSVDPMFADGSLYVPVDASPVNDAGTDADAPHDDYRGAFRHVPYDIGAYEHDPVNNVVTTLLDEDDGGLGLGAGNSLREVINATNARPGLDVITFDPDLNGGVISLGATTLPTLSNATTIEGPGAEMLTITGNDQVRIFTVGTSVDVNISGLTLRDAAASAINNSGNLTVTDSIMTSGVAVNGGGIYNTVSGNLMVLRSTISENTVSSNGGAIYNSGAASIVDSTINGNTAGRTAGGIYNISLRALAIIQTTISGNSALYIGGGIENRGPDLVIRQSTITGNIADSDNDGSGGSGGISNGGTTIVHNSIIAGNLRGTSTPSDAGPLDPSSTHNLIGDAASAGGLVNGENGNIVGADARLAPLADHGGPTWTHALHNASPAIDAGDNAHAVDADSQRLGFDQRGSQHQRFIDGNRSGTATVDIGAFETLPPPIVDGIVINGGHDQRSRLDRLAIRFDQPVRIDDDGDSPFELINLDTNQRVDVSANVDPLDSPSTLLLTFLPGPSVGPGGMLLDGNYQLTMKASLITVGAMVLDGNGDGTAADHVFGNDATDNFFRFFGDSDGDRDVDGQDYGRFGLTFLKQTGMTDFDPTLDADADGDVDGHDYGRFGLNFLKRI</sequence>
<evidence type="ECO:0000259" key="3">
    <source>
        <dbReference type="Pfam" id="PF13205"/>
    </source>
</evidence>
<organism evidence="5 6">
    <name type="scientific">Stieleria neptunia</name>
    <dbReference type="NCBI Taxonomy" id="2527979"/>
    <lineage>
        <taxon>Bacteria</taxon>
        <taxon>Pseudomonadati</taxon>
        <taxon>Planctomycetota</taxon>
        <taxon>Planctomycetia</taxon>
        <taxon>Pirellulales</taxon>
        <taxon>Pirellulaceae</taxon>
        <taxon>Stieleria</taxon>
    </lineage>
</organism>
<dbReference type="NCBIfam" id="NF041518">
    <property type="entry name" value="choice_anch_Q"/>
    <property type="match status" value="1"/>
</dbReference>
<dbReference type="Gene3D" id="2.160.20.10">
    <property type="entry name" value="Single-stranded right-handed beta-helix, Pectin lyase-like"/>
    <property type="match status" value="1"/>
</dbReference>
<evidence type="ECO:0000313" key="6">
    <source>
        <dbReference type="Proteomes" id="UP000319004"/>
    </source>
</evidence>
<evidence type="ECO:0000256" key="2">
    <source>
        <dbReference type="SAM" id="MobiDB-lite"/>
    </source>
</evidence>
<dbReference type="Gene3D" id="2.60.40.1220">
    <property type="match status" value="3"/>
</dbReference>
<dbReference type="Pfam" id="PF13229">
    <property type="entry name" value="Beta_helix"/>
    <property type="match status" value="1"/>
</dbReference>
<dbReference type="SMART" id="SM00710">
    <property type="entry name" value="PbH1"/>
    <property type="match status" value="9"/>
</dbReference>
<name>A0A518HQP2_9BACT</name>